<keyword evidence="4" id="KW-1185">Reference proteome</keyword>
<feature type="compositionally biased region" description="Polar residues" evidence="1">
    <location>
        <begin position="1"/>
        <end position="20"/>
    </location>
</feature>
<evidence type="ECO:0000256" key="2">
    <source>
        <dbReference type="SAM" id="Phobius"/>
    </source>
</evidence>
<name>A0ABR2ZNV8_9AGAR</name>
<gene>
    <name evidence="3" type="ORF">AAF712_010297</name>
</gene>
<feature type="transmembrane region" description="Helical" evidence="2">
    <location>
        <begin position="50"/>
        <end position="74"/>
    </location>
</feature>
<sequence length="264" mass="29556">MLGVANSNSFPIAATPTTPDGGNFSLKPGSPQSSYPSGDEASGSKNQSNIGAIIGATIGALVLFILSLFLIFHYRRQNVGKYWRPRKAQNFHGESMTQRREESQLEQKAIPNNRDSTFQPLSSTTPAPLIVNYGDDNVSTASDASHSRRDSRSTLDHTIYTISETESGKEVTSTLELASTEITHEYIRPRTDRQMEIERKIFELQGQIIRLNDQSRSSMNRSSTPMSMDPEMLKLRERVARLTELQGEEWAMELTEKVPLEMLD</sequence>
<dbReference type="Proteomes" id="UP001437256">
    <property type="component" value="Unassembled WGS sequence"/>
</dbReference>
<organism evidence="3 4">
    <name type="scientific">Marasmius tenuissimus</name>
    <dbReference type="NCBI Taxonomy" id="585030"/>
    <lineage>
        <taxon>Eukaryota</taxon>
        <taxon>Fungi</taxon>
        <taxon>Dikarya</taxon>
        <taxon>Basidiomycota</taxon>
        <taxon>Agaricomycotina</taxon>
        <taxon>Agaricomycetes</taxon>
        <taxon>Agaricomycetidae</taxon>
        <taxon>Agaricales</taxon>
        <taxon>Marasmiineae</taxon>
        <taxon>Marasmiaceae</taxon>
        <taxon>Marasmius</taxon>
    </lineage>
</organism>
<evidence type="ECO:0000256" key="1">
    <source>
        <dbReference type="SAM" id="MobiDB-lite"/>
    </source>
</evidence>
<accession>A0ABR2ZNV8</accession>
<dbReference type="EMBL" id="JBBXMP010000095">
    <property type="protein sequence ID" value="KAL0062842.1"/>
    <property type="molecule type" value="Genomic_DNA"/>
</dbReference>
<comment type="caution">
    <text evidence="3">The sequence shown here is derived from an EMBL/GenBank/DDBJ whole genome shotgun (WGS) entry which is preliminary data.</text>
</comment>
<evidence type="ECO:0000313" key="4">
    <source>
        <dbReference type="Proteomes" id="UP001437256"/>
    </source>
</evidence>
<keyword evidence="2" id="KW-0812">Transmembrane</keyword>
<evidence type="ECO:0000313" key="3">
    <source>
        <dbReference type="EMBL" id="KAL0062842.1"/>
    </source>
</evidence>
<keyword evidence="2" id="KW-1133">Transmembrane helix</keyword>
<keyword evidence="2" id="KW-0472">Membrane</keyword>
<proteinExistence type="predicted"/>
<protein>
    <submittedName>
        <fullName evidence="3">Uncharacterized protein</fullName>
    </submittedName>
</protein>
<reference evidence="3 4" key="1">
    <citation type="submission" date="2024-05" db="EMBL/GenBank/DDBJ databases">
        <title>A draft genome resource for the thread blight pathogen Marasmius tenuissimus strain MS-2.</title>
        <authorList>
            <person name="Yulfo-Soto G.E."/>
            <person name="Baruah I.K."/>
            <person name="Amoako-Attah I."/>
            <person name="Bukari Y."/>
            <person name="Meinhardt L.W."/>
            <person name="Bailey B.A."/>
            <person name="Cohen S.P."/>
        </authorList>
    </citation>
    <scope>NUCLEOTIDE SEQUENCE [LARGE SCALE GENOMIC DNA]</scope>
    <source>
        <strain evidence="3 4">MS-2</strain>
    </source>
</reference>
<feature type="region of interest" description="Disordered" evidence="1">
    <location>
        <begin position="1"/>
        <end position="45"/>
    </location>
</feature>